<organism evidence="3 4">
    <name type="scientific">Allacma fusca</name>
    <dbReference type="NCBI Taxonomy" id="39272"/>
    <lineage>
        <taxon>Eukaryota</taxon>
        <taxon>Metazoa</taxon>
        <taxon>Ecdysozoa</taxon>
        <taxon>Arthropoda</taxon>
        <taxon>Hexapoda</taxon>
        <taxon>Collembola</taxon>
        <taxon>Symphypleona</taxon>
        <taxon>Sminthuridae</taxon>
        <taxon>Allacma</taxon>
    </lineage>
</organism>
<dbReference type="InterPro" id="IPR058541">
    <property type="entry name" value="Ig_TPPC8_1st"/>
</dbReference>
<dbReference type="PANTHER" id="PTHR12975:SF6">
    <property type="entry name" value="TRAFFICKING PROTEIN PARTICLE COMPLEX SUBUNIT 8"/>
    <property type="match status" value="1"/>
</dbReference>
<dbReference type="Proteomes" id="UP000708208">
    <property type="component" value="Unassembled WGS sequence"/>
</dbReference>
<dbReference type="Pfam" id="PF24542">
    <property type="entry name" value="Ig_TPPC8_C"/>
    <property type="match status" value="1"/>
</dbReference>
<comment type="caution">
    <text evidence="3">The sequence shown here is derived from an EMBL/GenBank/DDBJ whole genome shotgun (WGS) entry which is preliminary data.</text>
</comment>
<evidence type="ECO:0000313" key="3">
    <source>
        <dbReference type="EMBL" id="CAG7661317.1"/>
    </source>
</evidence>
<protein>
    <recommendedName>
        <fullName evidence="5">Trafficking protein particle complex subunit 8</fullName>
    </recommendedName>
</protein>
<reference evidence="3" key="1">
    <citation type="submission" date="2021-06" db="EMBL/GenBank/DDBJ databases">
        <authorList>
            <person name="Hodson N. C."/>
            <person name="Mongue J. A."/>
            <person name="Jaron S. K."/>
        </authorList>
    </citation>
    <scope>NUCLEOTIDE SEQUENCE</scope>
</reference>
<proteinExistence type="predicted"/>
<keyword evidence="4" id="KW-1185">Reference proteome</keyword>
<feature type="domain" description="TPPC8 first Ig-like" evidence="2">
    <location>
        <begin position="687"/>
        <end position="864"/>
    </location>
</feature>
<name>A0A8J2J6N1_9HEXA</name>
<sequence>MAKIDNLAKVLVHDTFRPRVAVLCSPSAQALCEKNNLQFTQLIQPFCSLTTDLSWQEPYGQYIAPRGLCIHPVDLSTWKPPDNDSQKNRRILGNIVGQSLPPFPGITEDPSDQVFQKLHLNGRSYNYSLQVPQLTPWFESWRETFLKFYSEQQQSQHEFLNQFVACVLVIAAYEIKSPEDVSNILGKLSKLQLQHQQEWSHTWFFPAATLKFYLILHDNANDNITNSEGCYQSLRTTYGGNFCYMLRINSAGLESDEEIVSDVWSPYIQKENQIRRDILNSETLTVFEDIEPVNVDEPFHPLSPASEYPPSIPPANGEFSANNNENFLIRGKCFTQKDMQNVQIAVNEFIGKSLLPYVERQAKVMHESILNRRGVSKSFFSATKRLFGTGAKTASSIVYALESPEMITRKLADLYFLFGHYDGAYQLYHQIKKDFQADAAWVYYASSIELAALSHFMMTQSDPPMAVTRSFPVHYINEAISHYNDLCRMPEAAHRCAIIFCECLKHMGNFGEAAAIFIRMTSEDCDLRSALMLEQAAYTFIKLNSPRKYALHSVLAGHRYAKAGLRSHSLNCYLQAFQIYGGRGWKFAEDHVQFTIARHQASLQIYKGLMERLLSLLKTPTLQSAAQIQMFYKEFISAAGKLFEVDRTPRENVIPNVRSSGIRIVIASTGLPTGEILNYQLDPDSVEVSHWDSLEEQVLKESIDPSVIMFRPSRLIFDARTDNTVHPNVPCNETFYVEIPFYNPLSTEVSLRRIALKFDDTEAVESSVVDSMTLQSEEIKTLRFGASSSVRGMISFDYVSYELELGSVCVPFVQKIILKGPRLNSTKEERSGIVYAKDLRNKINVVGKMPLLQAEVENLPPALYHSQCTDFNLVLTDKTSDTTQKLRVSRVVLASENMNSCLEIRPSVASGSTGDLVLESVQKNYCPFAVTFDGSSSIRIPCLYKVPPLGDVATLNMLILYEIKPENEDPVVFSAFGTVIYRVIKISIKIPLLTSLRFDHSFLKKADILTAINLLRIQNLSKGRTVVIEGITFDTDAITIEEKTWQSSSNKDYSTLTLEPAQSCNVIFRTKLATNNFQSTDNQDFILCVDWKILQEPLQDNSANVSGTTVKGFHRLNIQRADILCNRDQSPILFQLRHLSRNKHDFNRIPCFIFPVELEFNCQKSGRFIVKIENDLKRTIEPDTQSLHTASSQAVYFIGKTSWTINAEALRSEKLIYNVALTRPGIYNIAPTVSVKTPEDGIHQTFELHSPFIIDQE</sequence>
<evidence type="ECO:0000313" key="4">
    <source>
        <dbReference type="Proteomes" id="UP000708208"/>
    </source>
</evidence>
<evidence type="ECO:0000259" key="1">
    <source>
        <dbReference type="Pfam" id="PF24542"/>
    </source>
</evidence>
<dbReference type="Pfam" id="PF12739">
    <property type="entry name" value="TRAPPC-Trs85"/>
    <property type="match status" value="1"/>
</dbReference>
<gene>
    <name evidence="3" type="ORF">AFUS01_LOCUS1383</name>
</gene>
<dbReference type="GO" id="GO:1990072">
    <property type="term" value="C:TRAPPIII protein complex"/>
    <property type="evidence" value="ECO:0007669"/>
    <property type="project" value="TreeGrafter"/>
</dbReference>
<dbReference type="Pfam" id="PF24545">
    <property type="entry name" value="Ig_TPPC8_1st"/>
    <property type="match status" value="1"/>
</dbReference>
<dbReference type="OrthoDB" id="203724at2759"/>
<feature type="domain" description="TPPC8 C-terminal Ig-like" evidence="1">
    <location>
        <begin position="1134"/>
        <end position="1235"/>
    </location>
</feature>
<dbReference type="EMBL" id="CAJVCH010007643">
    <property type="protein sequence ID" value="CAG7661317.1"/>
    <property type="molecule type" value="Genomic_DNA"/>
</dbReference>
<evidence type="ECO:0000259" key="2">
    <source>
        <dbReference type="Pfam" id="PF24545"/>
    </source>
</evidence>
<dbReference type="PANTHER" id="PTHR12975">
    <property type="entry name" value="TRANSPORT PROTEIN TRAPP"/>
    <property type="match status" value="1"/>
</dbReference>
<accession>A0A8J2J6N1</accession>
<evidence type="ECO:0008006" key="5">
    <source>
        <dbReference type="Google" id="ProtNLM"/>
    </source>
</evidence>
<dbReference type="InterPro" id="IPR057651">
    <property type="entry name" value="Ig_TPPC8_C"/>
</dbReference>
<dbReference type="InterPro" id="IPR024420">
    <property type="entry name" value="TRAPP_III_complex_Trs85"/>
</dbReference>
<dbReference type="AlphaFoldDB" id="A0A8J2J6N1"/>